<dbReference type="InterPro" id="IPR051329">
    <property type="entry name" value="NIR_SIR_4Fe-4S"/>
</dbReference>
<evidence type="ECO:0000256" key="4">
    <source>
        <dbReference type="ARBA" id="ARBA00023002"/>
    </source>
</evidence>
<keyword evidence="2" id="KW-0349">Heme</keyword>
<dbReference type="InterPro" id="IPR045854">
    <property type="entry name" value="NO2/SO3_Rdtase_4Fe4S_sf"/>
</dbReference>
<keyword evidence="9" id="KW-1185">Reference proteome</keyword>
<dbReference type="Pfam" id="PF03460">
    <property type="entry name" value="NIR_SIR_ferr"/>
    <property type="match status" value="1"/>
</dbReference>
<dbReference type="Gene3D" id="3.90.480.20">
    <property type="match status" value="1"/>
</dbReference>
<reference evidence="8" key="1">
    <citation type="submission" date="2020-12" db="EMBL/GenBank/DDBJ databases">
        <title>Sedimentitalea sp. nov., isolated from sand in Incheon.</title>
        <authorList>
            <person name="Kim W."/>
        </authorList>
    </citation>
    <scope>NUCLEOTIDE SEQUENCE</scope>
    <source>
        <strain evidence="8">CAU 1593</strain>
    </source>
</reference>
<dbReference type="EMBL" id="JAELVR010000003">
    <property type="protein sequence ID" value="MBJ6370870.1"/>
    <property type="molecule type" value="Genomic_DNA"/>
</dbReference>
<accession>A0A8J7J0E7</accession>
<evidence type="ECO:0000259" key="7">
    <source>
        <dbReference type="Pfam" id="PF03460"/>
    </source>
</evidence>
<dbReference type="InterPro" id="IPR036136">
    <property type="entry name" value="Nit/Sulf_reduc_fer-like_dom_sf"/>
</dbReference>
<keyword evidence="1" id="KW-0004">4Fe-4S</keyword>
<dbReference type="SUPFAM" id="SSF56014">
    <property type="entry name" value="Nitrite and sulphite reductase 4Fe-4S domain-like"/>
    <property type="match status" value="2"/>
</dbReference>
<evidence type="ECO:0000256" key="2">
    <source>
        <dbReference type="ARBA" id="ARBA00022617"/>
    </source>
</evidence>
<dbReference type="GO" id="GO:0016491">
    <property type="term" value="F:oxidoreductase activity"/>
    <property type="evidence" value="ECO:0007669"/>
    <property type="project" value="UniProtKB-KW"/>
</dbReference>
<dbReference type="Proteomes" id="UP000619079">
    <property type="component" value="Unassembled WGS sequence"/>
</dbReference>
<dbReference type="GO" id="GO:0051539">
    <property type="term" value="F:4 iron, 4 sulfur cluster binding"/>
    <property type="evidence" value="ECO:0007669"/>
    <property type="project" value="UniProtKB-KW"/>
</dbReference>
<evidence type="ECO:0000256" key="1">
    <source>
        <dbReference type="ARBA" id="ARBA00022485"/>
    </source>
</evidence>
<evidence type="ECO:0000313" key="8">
    <source>
        <dbReference type="EMBL" id="MBJ6370870.1"/>
    </source>
</evidence>
<comment type="caution">
    <text evidence="8">The sequence shown here is derived from an EMBL/GenBank/DDBJ whole genome shotgun (WGS) entry which is preliminary data.</text>
</comment>
<dbReference type="AlphaFoldDB" id="A0A8J7J0E7"/>
<evidence type="ECO:0000256" key="3">
    <source>
        <dbReference type="ARBA" id="ARBA00022723"/>
    </source>
</evidence>
<dbReference type="SUPFAM" id="SSF55124">
    <property type="entry name" value="Nitrite/Sulfite reductase N-terminal domain-like"/>
    <property type="match status" value="1"/>
</dbReference>
<name>A0A8J7J0E7_9RHOB</name>
<evidence type="ECO:0000256" key="6">
    <source>
        <dbReference type="ARBA" id="ARBA00023014"/>
    </source>
</evidence>
<keyword evidence="4" id="KW-0560">Oxidoreductase</keyword>
<dbReference type="InterPro" id="IPR005117">
    <property type="entry name" value="NiRdtase/SiRdtase_haem-b_fer"/>
</dbReference>
<dbReference type="PANTHER" id="PTHR32439:SF9">
    <property type="entry name" value="BLR3264 PROTEIN"/>
    <property type="match status" value="1"/>
</dbReference>
<sequence length="380" mass="40308">MSAPEIKGWCPGAHRPMMSGDGLVVRVRPRLARLTAAQAVGLCEAAQRHGNGTIDLTNRANLQLRGVAEGSHEMLLDDLAALDLLDREPGLESRRNILVQPFHDGSDLTARLARDLIARLRDLPPLPAKFGFAIDAGTTRCLAGNSADIRLETGCDDRLILRADGQATGCATTPDTAIDDLLELARWFAANSDADHRRMAQLVRKTPLPASWTGAAPAAIAPDPMPGATPFGALLGAPFGQLPAGSLADLIQRSSATALRVTPWRLFLLEDAAPTAARCFVTHPDDPLLVTDACAGAPFCPQATVTTREIARLLATRAQGSLHVSGCAKGCARPRPATVTLVGRDGRFDLVRDGCAWDEPSRHGLTADDLQALMSDPDAL</sequence>
<protein>
    <submittedName>
        <fullName evidence="8">Cobalamin biosynthesis protein CobG</fullName>
    </submittedName>
</protein>
<keyword evidence="5" id="KW-0408">Iron</keyword>
<dbReference type="Gene3D" id="3.30.413.10">
    <property type="entry name" value="Sulfite Reductase Hemoprotein, domain 1"/>
    <property type="match status" value="1"/>
</dbReference>
<gene>
    <name evidence="8" type="ORF">JF290_04990</name>
</gene>
<dbReference type="GO" id="GO:0046872">
    <property type="term" value="F:metal ion binding"/>
    <property type="evidence" value="ECO:0007669"/>
    <property type="project" value="UniProtKB-KW"/>
</dbReference>
<feature type="domain" description="Nitrite/Sulfite reductase ferredoxin-like" evidence="7">
    <location>
        <begin position="16"/>
        <end position="81"/>
    </location>
</feature>
<dbReference type="RefSeq" id="WP_199023669.1">
    <property type="nucleotide sequence ID" value="NZ_JAELVR010000003.1"/>
</dbReference>
<dbReference type="PANTHER" id="PTHR32439">
    <property type="entry name" value="FERREDOXIN--NITRITE REDUCTASE, CHLOROPLASTIC"/>
    <property type="match status" value="1"/>
</dbReference>
<proteinExistence type="predicted"/>
<keyword evidence="3" id="KW-0479">Metal-binding</keyword>
<evidence type="ECO:0000313" key="9">
    <source>
        <dbReference type="Proteomes" id="UP000619079"/>
    </source>
</evidence>
<evidence type="ECO:0000256" key="5">
    <source>
        <dbReference type="ARBA" id="ARBA00023004"/>
    </source>
</evidence>
<keyword evidence="6" id="KW-0411">Iron-sulfur</keyword>
<organism evidence="8 9">
    <name type="scientific">Sedimentitalea arenosa</name>
    <dbReference type="NCBI Taxonomy" id="2798803"/>
    <lineage>
        <taxon>Bacteria</taxon>
        <taxon>Pseudomonadati</taxon>
        <taxon>Pseudomonadota</taxon>
        <taxon>Alphaproteobacteria</taxon>
        <taxon>Rhodobacterales</taxon>
        <taxon>Paracoccaceae</taxon>
        <taxon>Sedimentitalea</taxon>
    </lineage>
</organism>